<keyword evidence="1" id="KW-0472">Membrane</keyword>
<reference evidence="2" key="1">
    <citation type="submission" date="2020-06" db="EMBL/GenBank/DDBJ databases">
        <title>Unique genomic features of the anaerobic methanotrophic archaea.</title>
        <authorList>
            <person name="Chadwick G.L."/>
            <person name="Skennerton C.T."/>
            <person name="Laso-Perez R."/>
            <person name="Leu A.O."/>
            <person name="Speth D.R."/>
            <person name="Yu H."/>
            <person name="Morgan-Lang C."/>
            <person name="Hatzenpichler R."/>
            <person name="Goudeau D."/>
            <person name="Malmstrom R."/>
            <person name="Brazelton W.J."/>
            <person name="Woyke T."/>
            <person name="Hallam S.J."/>
            <person name="Tyson G.W."/>
            <person name="Wegener G."/>
            <person name="Boetius A."/>
            <person name="Orphan V."/>
        </authorList>
    </citation>
    <scope>NUCLEOTIDE SEQUENCE</scope>
</reference>
<dbReference type="AlphaFoldDB" id="A0A7G9YW07"/>
<protein>
    <submittedName>
        <fullName evidence="2">Uncharacterized protein</fullName>
    </submittedName>
</protein>
<evidence type="ECO:0000313" key="2">
    <source>
        <dbReference type="EMBL" id="QNO52191.1"/>
    </source>
</evidence>
<name>A0A7G9YW07_9EURY</name>
<evidence type="ECO:0000256" key="1">
    <source>
        <dbReference type="SAM" id="Phobius"/>
    </source>
</evidence>
<gene>
    <name evidence="2" type="ORF">LFOEMHHC_00017</name>
</gene>
<accession>A0A7G9YW07</accession>
<keyword evidence="1" id="KW-0812">Transmembrane</keyword>
<feature type="transmembrane region" description="Helical" evidence="1">
    <location>
        <begin position="104"/>
        <end position="122"/>
    </location>
</feature>
<dbReference type="EMBL" id="MT631503">
    <property type="protein sequence ID" value="QNO52191.1"/>
    <property type="molecule type" value="Genomic_DNA"/>
</dbReference>
<organism evidence="2">
    <name type="scientific">Candidatus Methanophagaceae archaeon ANME-1 ERB6</name>
    <dbReference type="NCBI Taxonomy" id="2759912"/>
    <lineage>
        <taxon>Archaea</taxon>
        <taxon>Methanobacteriati</taxon>
        <taxon>Methanobacteriota</taxon>
        <taxon>Stenosarchaea group</taxon>
        <taxon>Methanomicrobia</taxon>
        <taxon>Candidatus Methanophagales</taxon>
        <taxon>Candidatus Methanophagaceae</taxon>
    </lineage>
</organism>
<sequence length="176" mass="19523">MIKDDLLPFLDDVEGPPSFVEYRPLLSANVFRFPDGATVPQDPNGSYGEGWDRKFQLPESPVGIEDSQSLIILEDTKTNAIGLEAERRFLFIQPLPRPMFPVDFYLAWGTCWILFTTALLRMNAGIAKKGEWFVGAPGSEFTDGVQLAFAMQKCESMIGPGVTTVIEQLAYLANAL</sequence>
<keyword evidence="1" id="KW-1133">Transmembrane helix</keyword>
<proteinExistence type="predicted"/>